<dbReference type="EMBL" id="NNRK01000017">
    <property type="protein sequence ID" value="OYR18136.1"/>
    <property type="molecule type" value="Genomic_DNA"/>
</dbReference>
<evidence type="ECO:0000313" key="3">
    <source>
        <dbReference type="Proteomes" id="UP000216345"/>
    </source>
</evidence>
<feature type="transmembrane region" description="Helical" evidence="1">
    <location>
        <begin position="138"/>
        <end position="160"/>
    </location>
</feature>
<name>A0A256FTV2_9HYPH</name>
<sequence length="279" mass="31184">MSDNYTLPDLSGVLPVRPIKVKKHGFADKWRLLFFAIVFALISVVVTVAWGPGLYSGYLIKNDPLIIEDATIFDGNCRSKKMITECKAMLSYRYDGENKLKSVDFSFLSLSSGDYETDVVVQKSNPNNATLTLALDEFWNRLSVGVVLVGIMIGSSILFIKRFSLISKSISATKTASLMQLCWAKIVSRKESMGRVKLGYTPLVEQPKKRTVLSSFSKDEVPYLYYDEKSDETFGLAAVPTHNTRSVLPVLLDDQFERLELTAAERESLEQALANRLVG</sequence>
<keyword evidence="1" id="KW-0812">Transmembrane</keyword>
<accession>A0A256FTV2</accession>
<dbReference type="Proteomes" id="UP000216345">
    <property type="component" value="Unassembled WGS sequence"/>
</dbReference>
<organism evidence="2 3">
    <name type="scientific">Brucella rhizosphaerae</name>
    <dbReference type="NCBI Taxonomy" id="571254"/>
    <lineage>
        <taxon>Bacteria</taxon>
        <taxon>Pseudomonadati</taxon>
        <taxon>Pseudomonadota</taxon>
        <taxon>Alphaproteobacteria</taxon>
        <taxon>Hyphomicrobiales</taxon>
        <taxon>Brucellaceae</taxon>
        <taxon>Brucella/Ochrobactrum group</taxon>
        <taxon>Brucella</taxon>
    </lineage>
</organism>
<reference evidence="2 3" key="1">
    <citation type="submission" date="2017-07" db="EMBL/GenBank/DDBJ databases">
        <title>Phylogenetic study on the rhizospheric bacterium Ochrobactrum sp. A44.</title>
        <authorList>
            <person name="Krzyzanowska D.M."/>
            <person name="Ossowicki A."/>
            <person name="Rajewska M."/>
            <person name="Maciag T."/>
            <person name="Kaczynski Z."/>
            <person name="Czerwicka M."/>
            <person name="Jafra S."/>
        </authorList>
    </citation>
    <scope>NUCLEOTIDE SEQUENCE [LARGE SCALE GENOMIC DNA]</scope>
    <source>
        <strain evidence="2 3">PR17</strain>
    </source>
</reference>
<comment type="caution">
    <text evidence="2">The sequence shown here is derived from an EMBL/GenBank/DDBJ whole genome shotgun (WGS) entry which is preliminary data.</text>
</comment>
<evidence type="ECO:0000313" key="2">
    <source>
        <dbReference type="EMBL" id="OYR18136.1"/>
    </source>
</evidence>
<protein>
    <submittedName>
        <fullName evidence="2">Uncharacterized protein</fullName>
    </submittedName>
</protein>
<proteinExistence type="predicted"/>
<evidence type="ECO:0000256" key="1">
    <source>
        <dbReference type="SAM" id="Phobius"/>
    </source>
</evidence>
<keyword evidence="1" id="KW-0472">Membrane</keyword>
<keyword evidence="1" id="KW-1133">Transmembrane helix</keyword>
<gene>
    <name evidence="2" type="ORF">CEV32_3441</name>
</gene>
<keyword evidence="3" id="KW-1185">Reference proteome</keyword>
<dbReference type="AlphaFoldDB" id="A0A256FTV2"/>
<feature type="transmembrane region" description="Helical" evidence="1">
    <location>
        <begin position="32"/>
        <end position="55"/>
    </location>
</feature>